<accession>A0A1W1BQH6</accession>
<dbReference type="SUPFAM" id="SSF52266">
    <property type="entry name" value="SGNH hydrolase"/>
    <property type="match status" value="1"/>
</dbReference>
<organism evidence="2">
    <name type="scientific">hydrothermal vent metagenome</name>
    <dbReference type="NCBI Taxonomy" id="652676"/>
    <lineage>
        <taxon>unclassified sequences</taxon>
        <taxon>metagenomes</taxon>
        <taxon>ecological metagenomes</taxon>
    </lineage>
</organism>
<evidence type="ECO:0000259" key="1">
    <source>
        <dbReference type="Pfam" id="PF13472"/>
    </source>
</evidence>
<gene>
    <name evidence="2" type="ORF">MNB_SV-6-671</name>
</gene>
<dbReference type="EMBL" id="FPHC01000038">
    <property type="protein sequence ID" value="SFV55820.1"/>
    <property type="molecule type" value="Genomic_DNA"/>
</dbReference>
<reference evidence="2" key="1">
    <citation type="submission" date="2016-10" db="EMBL/GenBank/DDBJ databases">
        <authorList>
            <person name="de Groot N.N."/>
        </authorList>
    </citation>
    <scope>NUCLEOTIDE SEQUENCE</scope>
</reference>
<protein>
    <recommendedName>
        <fullName evidence="1">SGNH hydrolase-type esterase domain-containing protein</fullName>
    </recommendedName>
</protein>
<dbReference type="InterPro" id="IPR013830">
    <property type="entry name" value="SGNH_hydro"/>
</dbReference>
<dbReference type="InterPro" id="IPR036514">
    <property type="entry name" value="SGNH_hydro_sf"/>
</dbReference>
<name>A0A1W1BQH6_9ZZZZ</name>
<dbReference type="PANTHER" id="PTHR30383:SF5">
    <property type="entry name" value="SGNH HYDROLASE-TYPE ESTERASE DOMAIN-CONTAINING PROTEIN"/>
    <property type="match status" value="1"/>
</dbReference>
<proteinExistence type="predicted"/>
<feature type="domain" description="SGNH hydrolase-type esterase" evidence="1">
    <location>
        <begin position="34"/>
        <end position="221"/>
    </location>
</feature>
<dbReference type="InterPro" id="IPR051532">
    <property type="entry name" value="Ester_Hydrolysis_Enzymes"/>
</dbReference>
<sequence>MINMVADRVHKVVLLSLFVITASIYAEEMKIMPFGDSITYGDSFADNENPRPTGLREAYRSHLYYKLRDSDYEADFVGSVRAGESVSPAFDPDNEGHPGWSSYRLADHVNEFLEKNHANVILVHAGTNDHSDNVHGVENILNWIDYYEVQSHKRVTVVLALIINRKEYDKSISGLNSNIRKLASKRIAAGDDIVLVDMEHGAGLNSNDYADTTHPNSYGYEKMANVWFKALMELGDKPLEDNEVLREYPYTLIDKDHIDHIYVNNENSSVTFLADIPNSGIRF</sequence>
<dbReference type="PANTHER" id="PTHR30383">
    <property type="entry name" value="THIOESTERASE 1/PROTEASE 1/LYSOPHOSPHOLIPASE L1"/>
    <property type="match status" value="1"/>
</dbReference>
<evidence type="ECO:0000313" key="2">
    <source>
        <dbReference type="EMBL" id="SFV55820.1"/>
    </source>
</evidence>
<dbReference type="GO" id="GO:0004622">
    <property type="term" value="F:phosphatidylcholine lysophospholipase activity"/>
    <property type="evidence" value="ECO:0007669"/>
    <property type="project" value="TreeGrafter"/>
</dbReference>
<dbReference type="Gene3D" id="3.40.50.1110">
    <property type="entry name" value="SGNH hydrolase"/>
    <property type="match status" value="1"/>
</dbReference>
<dbReference type="AlphaFoldDB" id="A0A1W1BQH6"/>
<dbReference type="Pfam" id="PF13472">
    <property type="entry name" value="Lipase_GDSL_2"/>
    <property type="match status" value="1"/>
</dbReference>